<sequence>MEISTNPTATTPPPIPAASQDSPTSGISSDFETFLRMLTVQMQNQDPLNPVDSSDYAVQLATFSGVEQAVLTNDLLKSLTSQMNTSGLAGMADWVGKEARAEAPGFFDGQPIVIAPRPEAIADRAEIVVRDEAGSVVQRFDIAVTSDPIEWAGVDTGGFPMDRGLYSFEVVSMSGDEIIAQAPAAVYSRITEVRTESSGTVLILEGGAAVTSDKVTALRDPSA</sequence>
<proteinExistence type="inferred from homology"/>
<dbReference type="Pfam" id="PF13860">
    <property type="entry name" value="FlgD_ig"/>
    <property type="match status" value="1"/>
</dbReference>
<gene>
    <name evidence="8" type="ORF">AABB31_03610</name>
</gene>
<dbReference type="Pfam" id="PF03963">
    <property type="entry name" value="FlgD"/>
    <property type="match status" value="1"/>
</dbReference>
<evidence type="ECO:0000256" key="2">
    <source>
        <dbReference type="ARBA" id="ARBA00016013"/>
    </source>
</evidence>
<reference evidence="8" key="1">
    <citation type="submission" date="2024-08" db="EMBL/GenBank/DDBJ databases">
        <title>Phylogenomic analyses of a clade within the roseobacter group suggest taxonomic reassignments of species of the genera Aestuariivita, Citreicella, Loktanella, Nautella, Pelagibaca, Ruegeria, Thalassobius, Thiobacimonas and Tropicibacter, and the proposal o.</title>
        <authorList>
            <person name="Jeon C.O."/>
        </authorList>
    </citation>
    <scope>NUCLEOTIDE SEQUENCE</scope>
    <source>
        <strain evidence="8">SS1-5</strain>
    </source>
</reference>
<dbReference type="InterPro" id="IPR025965">
    <property type="entry name" value="FlgD/Vpr_Ig-like"/>
</dbReference>
<dbReference type="RefSeq" id="WP_342077333.1">
    <property type="nucleotide sequence ID" value="NZ_CP151767.2"/>
</dbReference>
<dbReference type="InterPro" id="IPR005648">
    <property type="entry name" value="FlgD"/>
</dbReference>
<dbReference type="AlphaFoldDB" id="A0AAN0NL11"/>
<organism evidence="8 9">
    <name type="scientific">Yoonia rhodophyticola</name>
    <dbReference type="NCBI Taxonomy" id="3137370"/>
    <lineage>
        <taxon>Bacteria</taxon>
        <taxon>Pseudomonadati</taxon>
        <taxon>Pseudomonadota</taxon>
        <taxon>Alphaproteobacteria</taxon>
        <taxon>Rhodobacterales</taxon>
        <taxon>Paracoccaceae</taxon>
        <taxon>Yoonia</taxon>
    </lineage>
</organism>
<evidence type="ECO:0000256" key="1">
    <source>
        <dbReference type="ARBA" id="ARBA00010577"/>
    </source>
</evidence>
<evidence type="ECO:0000313" key="8">
    <source>
        <dbReference type="EMBL" id="WZU68040.1"/>
    </source>
</evidence>
<comment type="similarity">
    <text evidence="1 5">Belongs to the FlgD family.</text>
</comment>
<keyword evidence="8" id="KW-0282">Flagellum</keyword>
<dbReference type="KEGG" id="yrh:AABB31_03610"/>
<dbReference type="Gene3D" id="2.60.40.4070">
    <property type="match status" value="1"/>
</dbReference>
<accession>A0AAN0NL11</accession>
<dbReference type="NCBIfam" id="NF009453">
    <property type="entry name" value="PRK12813.1"/>
    <property type="match status" value="1"/>
</dbReference>
<keyword evidence="9" id="KW-1185">Reference proteome</keyword>
<evidence type="ECO:0000256" key="3">
    <source>
        <dbReference type="ARBA" id="ARBA00022795"/>
    </source>
</evidence>
<feature type="domain" description="FlgD/Vpr Ig-like" evidence="7">
    <location>
        <begin position="107"/>
        <end position="176"/>
    </location>
</feature>
<keyword evidence="8" id="KW-0966">Cell projection</keyword>
<dbReference type="EMBL" id="CP151767">
    <property type="protein sequence ID" value="WZU68040.1"/>
    <property type="molecule type" value="Genomic_DNA"/>
</dbReference>
<name>A0AAN0NL11_9RHOB</name>
<evidence type="ECO:0000313" key="9">
    <source>
        <dbReference type="Proteomes" id="UP001470809"/>
    </source>
</evidence>
<keyword evidence="3 5" id="KW-1005">Bacterial flagellum biogenesis</keyword>
<dbReference type="Gene3D" id="2.30.30.910">
    <property type="match status" value="1"/>
</dbReference>
<comment type="function">
    <text evidence="4 5">Required for flagellar hook formation. May act as a scaffolding protein.</text>
</comment>
<evidence type="ECO:0000256" key="5">
    <source>
        <dbReference type="RuleBase" id="RU362076"/>
    </source>
</evidence>
<dbReference type="Proteomes" id="UP001470809">
    <property type="component" value="Chromosome"/>
</dbReference>
<dbReference type="GO" id="GO:0044781">
    <property type="term" value="P:bacterial-type flagellum organization"/>
    <property type="evidence" value="ECO:0007669"/>
    <property type="project" value="UniProtKB-UniRule"/>
</dbReference>
<evidence type="ECO:0000259" key="7">
    <source>
        <dbReference type="Pfam" id="PF13860"/>
    </source>
</evidence>
<protein>
    <recommendedName>
        <fullName evidence="2 5">Basal-body rod modification protein FlgD</fullName>
    </recommendedName>
</protein>
<evidence type="ECO:0000256" key="4">
    <source>
        <dbReference type="ARBA" id="ARBA00024746"/>
    </source>
</evidence>
<keyword evidence="8" id="KW-0969">Cilium</keyword>
<feature type="region of interest" description="Disordered" evidence="6">
    <location>
        <begin position="1"/>
        <end position="26"/>
    </location>
</feature>
<evidence type="ECO:0000256" key="6">
    <source>
        <dbReference type="SAM" id="MobiDB-lite"/>
    </source>
</evidence>